<dbReference type="Proteomes" id="UP000633205">
    <property type="component" value="Unassembled WGS sequence"/>
</dbReference>
<accession>A0A917DG08</accession>
<keyword evidence="3" id="KW-1003">Cell membrane</keyword>
<feature type="transmembrane region" description="Helical" evidence="7">
    <location>
        <begin position="199"/>
        <end position="224"/>
    </location>
</feature>
<evidence type="ECO:0000256" key="6">
    <source>
        <dbReference type="ARBA" id="ARBA00023136"/>
    </source>
</evidence>
<evidence type="ECO:0000313" key="9">
    <source>
        <dbReference type="EMBL" id="GGD37292.1"/>
    </source>
</evidence>
<evidence type="ECO:0000256" key="7">
    <source>
        <dbReference type="RuleBase" id="RU363032"/>
    </source>
</evidence>
<dbReference type="Pfam" id="PF00528">
    <property type="entry name" value="BPD_transp_1"/>
    <property type="match status" value="1"/>
</dbReference>
<feature type="transmembrane region" description="Helical" evidence="7">
    <location>
        <begin position="244"/>
        <end position="266"/>
    </location>
</feature>
<proteinExistence type="inferred from homology"/>
<evidence type="ECO:0000256" key="3">
    <source>
        <dbReference type="ARBA" id="ARBA00022475"/>
    </source>
</evidence>
<keyword evidence="2 7" id="KW-0813">Transport</keyword>
<comment type="similarity">
    <text evidence="7">Belongs to the binding-protein-dependent transport system permease family.</text>
</comment>
<sequence length="276" mass="27981">MRPVPRVRHAAAALGAPGITAAVVVLALGVSIIAPGLIAPGDPLGISPADGFRPPSLAHPFGTDESGRDVLTRVVHGAGASAGIGIAATAIGIGLGVVIGFASGLGPRLVDQALTRVVEVLYALPTLVMALLFVAVLGAGPTSSVLAVGLATAPGYARVIRARVRQVAMSDYVAYARHEGLSAPRAFVRHVLPNTLWPLAALVTLGVGQAIVWVSALSFLGLGAEPPSPEWGSMLNAGRVYLATAWWMTFFPGLAIIVTATALTALGRALSKGSTS</sequence>
<feature type="transmembrane region" description="Helical" evidence="7">
    <location>
        <begin position="12"/>
        <end position="38"/>
    </location>
</feature>
<dbReference type="InterPro" id="IPR035906">
    <property type="entry name" value="MetI-like_sf"/>
</dbReference>
<gene>
    <name evidence="9" type="ORF">GCM10010915_17600</name>
</gene>
<comment type="caution">
    <text evidence="9">The sequence shown here is derived from an EMBL/GenBank/DDBJ whole genome shotgun (WGS) entry which is preliminary data.</text>
</comment>
<dbReference type="InterPro" id="IPR050366">
    <property type="entry name" value="BP-dependent_transpt_permease"/>
</dbReference>
<feature type="transmembrane region" description="Helical" evidence="7">
    <location>
        <begin position="82"/>
        <end position="105"/>
    </location>
</feature>
<dbReference type="PROSITE" id="PS50928">
    <property type="entry name" value="ABC_TM1"/>
    <property type="match status" value="1"/>
</dbReference>
<organism evidence="9 10">
    <name type="scientific">Microbacterium faecale</name>
    <dbReference type="NCBI Taxonomy" id="1804630"/>
    <lineage>
        <taxon>Bacteria</taxon>
        <taxon>Bacillati</taxon>
        <taxon>Actinomycetota</taxon>
        <taxon>Actinomycetes</taxon>
        <taxon>Micrococcales</taxon>
        <taxon>Microbacteriaceae</taxon>
        <taxon>Microbacterium</taxon>
    </lineage>
</organism>
<feature type="domain" description="ABC transmembrane type-1" evidence="8">
    <location>
        <begin position="78"/>
        <end position="267"/>
    </location>
</feature>
<dbReference type="AlphaFoldDB" id="A0A917DG08"/>
<name>A0A917DG08_9MICO</name>
<dbReference type="CDD" id="cd06261">
    <property type="entry name" value="TM_PBP2"/>
    <property type="match status" value="1"/>
</dbReference>
<evidence type="ECO:0000256" key="4">
    <source>
        <dbReference type="ARBA" id="ARBA00022692"/>
    </source>
</evidence>
<reference evidence="9" key="1">
    <citation type="journal article" date="2014" name="Int. J. Syst. Evol. Microbiol.">
        <title>Complete genome sequence of Corynebacterium casei LMG S-19264T (=DSM 44701T), isolated from a smear-ripened cheese.</title>
        <authorList>
            <consortium name="US DOE Joint Genome Institute (JGI-PGF)"/>
            <person name="Walter F."/>
            <person name="Albersmeier A."/>
            <person name="Kalinowski J."/>
            <person name="Ruckert C."/>
        </authorList>
    </citation>
    <scope>NUCLEOTIDE SEQUENCE</scope>
    <source>
        <strain evidence="9">CGMCC 1.15152</strain>
    </source>
</reference>
<feature type="transmembrane region" description="Helical" evidence="7">
    <location>
        <begin position="117"/>
        <end position="137"/>
    </location>
</feature>
<dbReference type="PANTHER" id="PTHR43386:SF25">
    <property type="entry name" value="PEPTIDE ABC TRANSPORTER PERMEASE PROTEIN"/>
    <property type="match status" value="1"/>
</dbReference>
<keyword evidence="5 7" id="KW-1133">Transmembrane helix</keyword>
<dbReference type="EMBL" id="BMHO01000001">
    <property type="protein sequence ID" value="GGD37292.1"/>
    <property type="molecule type" value="Genomic_DNA"/>
</dbReference>
<dbReference type="RefSeq" id="WP_188711886.1">
    <property type="nucleotide sequence ID" value="NZ_BMHO01000001.1"/>
</dbReference>
<keyword evidence="6 7" id="KW-0472">Membrane</keyword>
<evidence type="ECO:0000313" key="10">
    <source>
        <dbReference type="Proteomes" id="UP000633205"/>
    </source>
</evidence>
<reference evidence="9" key="2">
    <citation type="submission" date="2020-09" db="EMBL/GenBank/DDBJ databases">
        <authorList>
            <person name="Sun Q."/>
            <person name="Zhou Y."/>
        </authorList>
    </citation>
    <scope>NUCLEOTIDE SEQUENCE</scope>
    <source>
        <strain evidence="9">CGMCC 1.15152</strain>
    </source>
</reference>
<dbReference type="GO" id="GO:0055085">
    <property type="term" value="P:transmembrane transport"/>
    <property type="evidence" value="ECO:0007669"/>
    <property type="project" value="InterPro"/>
</dbReference>
<dbReference type="InterPro" id="IPR000515">
    <property type="entry name" value="MetI-like"/>
</dbReference>
<evidence type="ECO:0000259" key="8">
    <source>
        <dbReference type="PROSITE" id="PS50928"/>
    </source>
</evidence>
<evidence type="ECO:0000256" key="5">
    <source>
        <dbReference type="ARBA" id="ARBA00022989"/>
    </source>
</evidence>
<protein>
    <submittedName>
        <fullName evidence="9">ABC transporter permease</fullName>
    </submittedName>
</protein>
<dbReference type="GO" id="GO:0005886">
    <property type="term" value="C:plasma membrane"/>
    <property type="evidence" value="ECO:0007669"/>
    <property type="project" value="UniProtKB-SubCell"/>
</dbReference>
<feature type="transmembrane region" description="Helical" evidence="7">
    <location>
        <begin position="143"/>
        <end position="160"/>
    </location>
</feature>
<dbReference type="SUPFAM" id="SSF161098">
    <property type="entry name" value="MetI-like"/>
    <property type="match status" value="1"/>
</dbReference>
<keyword evidence="10" id="KW-1185">Reference proteome</keyword>
<dbReference type="PANTHER" id="PTHR43386">
    <property type="entry name" value="OLIGOPEPTIDE TRANSPORT SYSTEM PERMEASE PROTEIN APPC"/>
    <property type="match status" value="1"/>
</dbReference>
<evidence type="ECO:0000256" key="2">
    <source>
        <dbReference type="ARBA" id="ARBA00022448"/>
    </source>
</evidence>
<comment type="subcellular location">
    <subcellularLocation>
        <location evidence="1 7">Cell membrane</location>
        <topology evidence="1 7">Multi-pass membrane protein</topology>
    </subcellularLocation>
</comment>
<dbReference type="Gene3D" id="1.10.3720.10">
    <property type="entry name" value="MetI-like"/>
    <property type="match status" value="1"/>
</dbReference>
<evidence type="ECO:0000256" key="1">
    <source>
        <dbReference type="ARBA" id="ARBA00004651"/>
    </source>
</evidence>
<keyword evidence="4 7" id="KW-0812">Transmembrane</keyword>